<sequence length="446" mass="47470">MADASTLYTVGAYAALIGIGYAIYHVSTQKDKKKGGVAVAKTAKASQPEPRKEDRKKKQRMESYVTDQDANKASKADSQKEKAAEATHKLPGHDAEKQEKIDNREFAKQLSKAKEGAKFSTKNDGPKQREKTVKQSKANKTKAAPAAPEAVPSAPSSNGADADDDESPVVLSPAAGPVDAGGVGDMLEPAPAGPSVLRLTDTEPKKQKKQKAPKNPEPAETKKQRQNRKKAEAAKAAREETEKERKALEEKQRRTARIAEGRAAKDGSEFMAAVNGNKSVWDGANGANGANGAAASKDDASLYAPLDTFEKPAQKTAADKPTPASASASASAPIPKKEAALSQLESSWISALPSEEEQMEMLKEESDEWNTVKSKSSKKSKKAPSVESGEETAQVRSAAQPKQPAEANAKKSTKPVAAKNFGGSFSALTTKDDDAEEEEAEEEWDV</sequence>
<keyword evidence="2" id="KW-1133">Transmembrane helix</keyword>
<dbReference type="EMBL" id="JAIWOZ010000001">
    <property type="protein sequence ID" value="KAH6610454.1"/>
    <property type="molecule type" value="Genomic_DNA"/>
</dbReference>
<keyword evidence="2" id="KW-0812">Transmembrane</keyword>
<feature type="compositionally biased region" description="Basic and acidic residues" evidence="1">
    <location>
        <begin position="217"/>
        <end position="268"/>
    </location>
</feature>
<feature type="transmembrane region" description="Helical" evidence="2">
    <location>
        <begin position="6"/>
        <end position="24"/>
    </location>
</feature>
<feature type="region of interest" description="Disordered" evidence="1">
    <location>
        <begin position="31"/>
        <end position="269"/>
    </location>
</feature>
<dbReference type="AlphaFoldDB" id="A0A9P8QSF8"/>
<reference evidence="3" key="1">
    <citation type="submission" date="2021-08" db="EMBL/GenBank/DDBJ databases">
        <title>Chromosome-Level Trichoderma cornu-damae using Hi-C Data.</title>
        <authorList>
            <person name="Kim C.S."/>
        </authorList>
    </citation>
    <scope>NUCLEOTIDE SEQUENCE</scope>
    <source>
        <strain evidence="3">KA19-0412C</strain>
    </source>
</reference>
<feature type="compositionally biased region" description="Basic and acidic residues" evidence="1">
    <location>
        <begin position="124"/>
        <end position="133"/>
    </location>
</feature>
<feature type="compositionally biased region" description="Low complexity" evidence="1">
    <location>
        <begin position="136"/>
        <end position="157"/>
    </location>
</feature>
<evidence type="ECO:0000313" key="4">
    <source>
        <dbReference type="Proteomes" id="UP000827724"/>
    </source>
</evidence>
<feature type="compositionally biased region" description="Low complexity" evidence="1">
    <location>
        <begin position="315"/>
        <end position="334"/>
    </location>
</feature>
<gene>
    <name evidence="3" type="ORF">Trco_000474</name>
</gene>
<feature type="compositionally biased region" description="Basic and acidic residues" evidence="1">
    <location>
        <begin position="69"/>
        <end position="117"/>
    </location>
</feature>
<feature type="compositionally biased region" description="Acidic residues" evidence="1">
    <location>
        <begin position="433"/>
        <end position="446"/>
    </location>
</feature>
<organism evidence="3 4">
    <name type="scientific">Trichoderma cornu-damae</name>
    <dbReference type="NCBI Taxonomy" id="654480"/>
    <lineage>
        <taxon>Eukaryota</taxon>
        <taxon>Fungi</taxon>
        <taxon>Dikarya</taxon>
        <taxon>Ascomycota</taxon>
        <taxon>Pezizomycotina</taxon>
        <taxon>Sordariomycetes</taxon>
        <taxon>Hypocreomycetidae</taxon>
        <taxon>Hypocreales</taxon>
        <taxon>Hypocreaceae</taxon>
        <taxon>Trichoderma</taxon>
    </lineage>
</organism>
<accession>A0A9P8QSF8</accession>
<evidence type="ECO:0000313" key="3">
    <source>
        <dbReference type="EMBL" id="KAH6610454.1"/>
    </source>
</evidence>
<feature type="compositionally biased region" description="Low complexity" evidence="1">
    <location>
        <begin position="36"/>
        <end position="45"/>
    </location>
</feature>
<keyword evidence="2" id="KW-0472">Membrane</keyword>
<dbReference type="OrthoDB" id="4207724at2759"/>
<proteinExistence type="predicted"/>
<protein>
    <submittedName>
        <fullName evidence="3">Uncharacterized protein</fullName>
    </submittedName>
</protein>
<evidence type="ECO:0000256" key="1">
    <source>
        <dbReference type="SAM" id="MobiDB-lite"/>
    </source>
</evidence>
<feature type="region of interest" description="Disordered" evidence="1">
    <location>
        <begin position="305"/>
        <end position="446"/>
    </location>
</feature>
<evidence type="ECO:0000256" key="2">
    <source>
        <dbReference type="SAM" id="Phobius"/>
    </source>
</evidence>
<dbReference type="Proteomes" id="UP000827724">
    <property type="component" value="Unassembled WGS sequence"/>
</dbReference>
<name>A0A9P8QSF8_9HYPO</name>
<comment type="caution">
    <text evidence="3">The sequence shown here is derived from an EMBL/GenBank/DDBJ whole genome shotgun (WGS) entry which is preliminary data.</text>
</comment>
<keyword evidence="4" id="KW-1185">Reference proteome</keyword>